<evidence type="ECO:0000313" key="2">
    <source>
        <dbReference type="EMBL" id="SEA69438.1"/>
    </source>
</evidence>
<protein>
    <recommendedName>
        <fullName evidence="4">Lipoprotein</fullName>
    </recommendedName>
</protein>
<gene>
    <name evidence="2" type="ORF">SAMN05216462_2204</name>
</gene>
<feature type="compositionally biased region" description="Low complexity" evidence="1">
    <location>
        <begin position="48"/>
        <end position="72"/>
    </location>
</feature>
<dbReference type="OrthoDB" id="1083110at2"/>
<organism evidence="2 3">
    <name type="scientific">Xylanibacter ruminicola</name>
    <name type="common">Prevotella ruminicola</name>
    <dbReference type="NCBI Taxonomy" id="839"/>
    <lineage>
        <taxon>Bacteria</taxon>
        <taxon>Pseudomonadati</taxon>
        <taxon>Bacteroidota</taxon>
        <taxon>Bacteroidia</taxon>
        <taxon>Bacteroidales</taxon>
        <taxon>Prevotellaceae</taxon>
        <taxon>Xylanibacter</taxon>
    </lineage>
</organism>
<name>A0A1H4DA59_XYLRU</name>
<accession>A0A1H4DA59</accession>
<evidence type="ECO:0000256" key="1">
    <source>
        <dbReference type="SAM" id="MobiDB-lite"/>
    </source>
</evidence>
<evidence type="ECO:0008006" key="4">
    <source>
        <dbReference type="Google" id="ProtNLM"/>
    </source>
</evidence>
<reference evidence="2 3" key="1">
    <citation type="submission" date="2016-10" db="EMBL/GenBank/DDBJ databases">
        <authorList>
            <person name="de Groot N.N."/>
        </authorList>
    </citation>
    <scope>NUCLEOTIDE SEQUENCE [LARGE SCALE GENOMIC DNA]</scope>
    <source>
        <strain evidence="2 3">D31d</strain>
    </source>
</reference>
<dbReference type="RefSeq" id="WP_074761576.1">
    <property type="nucleotide sequence ID" value="NZ_FNRF01000004.1"/>
</dbReference>
<dbReference type="EMBL" id="FNRF01000004">
    <property type="protein sequence ID" value="SEA69438.1"/>
    <property type="molecule type" value="Genomic_DNA"/>
</dbReference>
<proteinExistence type="predicted"/>
<evidence type="ECO:0000313" key="3">
    <source>
        <dbReference type="Proteomes" id="UP000182257"/>
    </source>
</evidence>
<dbReference type="AlphaFoldDB" id="A0A1H4DA59"/>
<dbReference type="PROSITE" id="PS51257">
    <property type="entry name" value="PROKAR_LIPOPROTEIN"/>
    <property type="match status" value="1"/>
</dbReference>
<sequence>MNRVRYIGAIIFLMLIFIACGKKIRQTESVDNYNSPVVEQPDTVAMSANVTNNSVNEENNPSSVFSSSSSSSHSHKSNRYDNMRGFDPASEDDMEDNGMSRYMENNDEEGWD</sequence>
<feature type="region of interest" description="Disordered" evidence="1">
    <location>
        <begin position="48"/>
        <end position="112"/>
    </location>
</feature>
<dbReference type="Proteomes" id="UP000182257">
    <property type="component" value="Unassembled WGS sequence"/>
</dbReference>